<evidence type="ECO:0000256" key="1">
    <source>
        <dbReference type="SAM" id="Phobius"/>
    </source>
</evidence>
<reference evidence="2 3" key="1">
    <citation type="journal article" date="2023" name="Int. J. Syst. Evol. Microbiol.">
        <title>Terrisporobacter hibernicus sp. nov., isolated from bovine faeces in Northern Ireland.</title>
        <authorList>
            <person name="Mitchell M."/>
            <person name="Nguyen S.V."/>
            <person name="Connor M."/>
            <person name="Fairley D.J."/>
            <person name="Donoghue O."/>
            <person name="Marshall H."/>
            <person name="Koolman L."/>
            <person name="McMullan G."/>
            <person name="Schaffer K.E."/>
            <person name="McGrath J.W."/>
            <person name="Fanning S."/>
        </authorList>
    </citation>
    <scope>NUCLEOTIDE SEQUENCE [LARGE SCALE GENOMIC DNA]</scope>
    <source>
        <strain evidence="2 3">MCA3</strain>
    </source>
</reference>
<protein>
    <submittedName>
        <fullName evidence="2">Uncharacterized protein</fullName>
    </submittedName>
</protein>
<dbReference type="RefSeq" id="WP_228416322.1">
    <property type="nucleotide sequence ID" value="NZ_CP081135.1"/>
</dbReference>
<feature type="transmembrane region" description="Helical" evidence="1">
    <location>
        <begin position="34"/>
        <end position="57"/>
    </location>
</feature>
<feature type="transmembrane region" description="Helical" evidence="1">
    <location>
        <begin position="7"/>
        <end position="28"/>
    </location>
</feature>
<accession>A0AAX2ZKH0</accession>
<gene>
    <name evidence="2" type="ORF">JW646_01525</name>
</gene>
<evidence type="ECO:0000313" key="2">
    <source>
        <dbReference type="EMBL" id="UEL48157.1"/>
    </source>
</evidence>
<keyword evidence="1" id="KW-1133">Transmembrane helix</keyword>
<evidence type="ECO:0000313" key="3">
    <source>
        <dbReference type="Proteomes" id="UP001198983"/>
    </source>
</evidence>
<dbReference type="AlphaFoldDB" id="A0AAX2ZKH0"/>
<proteinExistence type="predicted"/>
<sequence length="114" mass="12690">MIDKKLIYTSINFIIGVLNIIVIMPLVLAFGLVILALCLVNIALFVAFALGVLKIFIPSLPVNFGVSNIILKLLVICIVAIAGYYLYKLLSVFIPQYLSFVVIYMKKSFTFNIV</sequence>
<name>A0AAX2ZKH0_9FIRM</name>
<dbReference type="Proteomes" id="UP001198983">
    <property type="component" value="Chromosome"/>
</dbReference>
<organism evidence="2 3">
    <name type="scientific">Terrisporobacter hibernicus</name>
    <dbReference type="NCBI Taxonomy" id="2813371"/>
    <lineage>
        <taxon>Bacteria</taxon>
        <taxon>Bacillati</taxon>
        <taxon>Bacillota</taxon>
        <taxon>Clostridia</taxon>
        <taxon>Peptostreptococcales</taxon>
        <taxon>Peptostreptococcaceae</taxon>
        <taxon>Terrisporobacter</taxon>
    </lineage>
</organism>
<keyword evidence="1" id="KW-0812">Transmembrane</keyword>
<keyword evidence="1" id="KW-0472">Membrane</keyword>
<dbReference type="KEGG" id="tem:JW646_01525"/>
<dbReference type="EMBL" id="CP081135">
    <property type="protein sequence ID" value="UEL48157.1"/>
    <property type="molecule type" value="Genomic_DNA"/>
</dbReference>
<keyword evidence="3" id="KW-1185">Reference proteome</keyword>
<feature type="transmembrane region" description="Helical" evidence="1">
    <location>
        <begin position="69"/>
        <end position="87"/>
    </location>
</feature>